<reference evidence="2" key="3">
    <citation type="submission" date="2023-06" db="EMBL/GenBank/DDBJ databases">
        <authorList>
            <person name="Lucena T."/>
            <person name="Sun Q."/>
        </authorList>
    </citation>
    <scope>NUCLEOTIDE SEQUENCE</scope>
    <source>
        <strain evidence="2">CECT 7398</strain>
    </source>
</reference>
<sequence>MRIIRHYVTGLNYKAVLTQSMYAASGDNEPFAHPPFAASRASVLAQWY</sequence>
<evidence type="ECO:0000313" key="3">
    <source>
        <dbReference type="EMBL" id="MDN3611650.1"/>
    </source>
</evidence>
<evidence type="ECO:0000313" key="1">
    <source>
        <dbReference type="EMBL" id="MDN3610043.1"/>
    </source>
</evidence>
<name>A0ABT8BXB2_9VIBR</name>
<comment type="caution">
    <text evidence="2">The sequence shown here is derived from an EMBL/GenBank/DDBJ whole genome shotgun (WGS) entry which is preliminary data.</text>
</comment>
<dbReference type="EMBL" id="JAUFQC010000032">
    <property type="protein sequence ID" value="MDN3612720.1"/>
    <property type="molecule type" value="Genomic_DNA"/>
</dbReference>
<reference evidence="2" key="1">
    <citation type="journal article" date="2014" name="Int. J. Syst. Evol. Microbiol.">
        <title>Complete genome of a new Firmicutes species belonging to the dominant human colonic microbiota ('Ruminococcus bicirculans') reveals two chromosomes and a selective capacity to utilize plant glucans.</title>
        <authorList>
            <consortium name="NISC Comparative Sequencing Program"/>
            <person name="Wegmann U."/>
            <person name="Louis P."/>
            <person name="Goesmann A."/>
            <person name="Henrissat B."/>
            <person name="Duncan S.H."/>
            <person name="Flint H.J."/>
        </authorList>
    </citation>
    <scope>NUCLEOTIDE SEQUENCE</scope>
    <source>
        <strain evidence="2">CECT 7398</strain>
    </source>
</reference>
<protein>
    <submittedName>
        <fullName evidence="2">Uncharacterized protein</fullName>
    </submittedName>
</protein>
<accession>A0ABT8BXB2</accession>
<dbReference type="Proteomes" id="UP001238540">
    <property type="component" value="Unassembled WGS sequence"/>
</dbReference>
<dbReference type="EMBL" id="JAUFQC010000027">
    <property type="protein sequence ID" value="MDN3611650.1"/>
    <property type="molecule type" value="Genomic_DNA"/>
</dbReference>
<organism evidence="2 6">
    <name type="scientific">Vibrio ostreicida</name>
    <dbReference type="NCBI Taxonomy" id="526588"/>
    <lineage>
        <taxon>Bacteria</taxon>
        <taxon>Pseudomonadati</taxon>
        <taxon>Pseudomonadota</taxon>
        <taxon>Gammaproteobacteria</taxon>
        <taxon>Vibrionales</taxon>
        <taxon>Vibrionaceae</taxon>
        <taxon>Vibrio</taxon>
    </lineage>
</organism>
<evidence type="ECO:0000313" key="4">
    <source>
        <dbReference type="EMBL" id="MDN3612703.1"/>
    </source>
</evidence>
<reference evidence="6" key="2">
    <citation type="journal article" date="2019" name="Int. J. Syst. Evol. Microbiol.">
        <title>The Global Catalogue of Microorganisms (GCM) 10K type strain sequencing project: providing services to taxonomists for standard genome sequencing and annotation.</title>
        <authorList>
            <consortium name="The Broad Institute Genomics Platform"/>
            <consortium name="The Broad Institute Genome Sequencing Center for Infectious Disease"/>
            <person name="Wu L."/>
            <person name="Ma J."/>
        </authorList>
    </citation>
    <scope>NUCLEOTIDE SEQUENCE [LARGE SCALE GENOMIC DNA]</scope>
    <source>
        <strain evidence="6">CECT 7398</strain>
    </source>
</reference>
<evidence type="ECO:0000313" key="5">
    <source>
        <dbReference type="EMBL" id="MDN3612720.1"/>
    </source>
</evidence>
<dbReference type="RefSeq" id="WP_170883822.1">
    <property type="nucleotide sequence ID" value="NZ_JAUFQC010000001.1"/>
</dbReference>
<evidence type="ECO:0000313" key="6">
    <source>
        <dbReference type="Proteomes" id="UP001238540"/>
    </source>
</evidence>
<dbReference type="EMBL" id="JAUFQC010000031">
    <property type="protein sequence ID" value="MDN3612703.1"/>
    <property type="molecule type" value="Genomic_DNA"/>
</dbReference>
<evidence type="ECO:0000313" key="2">
    <source>
        <dbReference type="EMBL" id="MDN3611643.1"/>
    </source>
</evidence>
<gene>
    <name evidence="1" type="ORF">QWZ16_10060</name>
    <name evidence="2" type="ORF">QWZ16_18755</name>
    <name evidence="3" type="ORF">QWZ16_18790</name>
    <name evidence="4" type="ORF">QWZ16_24315</name>
    <name evidence="5" type="ORF">QWZ16_24440</name>
</gene>
<dbReference type="EMBL" id="JAUFQC010000027">
    <property type="protein sequence ID" value="MDN3611643.1"/>
    <property type="molecule type" value="Genomic_DNA"/>
</dbReference>
<dbReference type="EMBL" id="JAUFQC010000001">
    <property type="protein sequence ID" value="MDN3610043.1"/>
    <property type="molecule type" value="Genomic_DNA"/>
</dbReference>
<keyword evidence="6" id="KW-1185">Reference proteome</keyword>
<proteinExistence type="predicted"/>